<dbReference type="OMA" id="SLANCEM"/>
<dbReference type="PROSITE" id="PS51450">
    <property type="entry name" value="LRR"/>
    <property type="match status" value="1"/>
</dbReference>
<keyword evidence="5" id="KW-0812">Transmembrane</keyword>
<accession>A0A059CZ80</accession>
<sequence>MGYVTSLDLSESCLSGSINSKASLFRLAHLQSLNLASNDFNYSQIPSAIGDLVELMSLNLSRSNFEGQIPSQVLKLTNLTSLDLSWNFDLEMRNPSMEKMVQFLTKLEHLDVTSLNMSAPVPDAVANLSSLTSLILFHCYLQGTFPTTIFELPRLQLLDLGDNPELAGHLPEFHLGSPIKSLFLSGTNFSGSLPASLENLAFLNEFDIGGCNFSGNIPSSIGNLTQLTMLDFAINKLSGEIPSSLVKLVQLSYLDLRMNLLSGEIPVSLTNLTNLTSLDLSHNQLTGQITAEITALTRLTYLDLSFNRLTGPIPENISNLESLDFLNLQSNNLNGTLRLDVILKLQHLNMLQLSSNEFSSIIEPGMNASLPNLSALGLASSNLSELPIFLSYQSRLEWLDLSQNRIYGPTPLWFSNVSTSQLQFLNLSRNLITSFTAFKWLNLVILDLRFNDIQGLIPIPPKSIKSYLISNNKLSGEISLEMCQLSSIDTLDLSKNKLSGVIPPCLSNLSDSLIVLSLNGNDLYGRFPQLQNDVCWLNMIDVSDNQLQGSLPQGLANCSALEFLNIENNQIVDTFPSWMGSLSYLKVLILRSNGFHGAIRKPEARDHNNFIGEIPNSVGSLTELRMLNLSNNALIGSIPLSLANLTELESLDLSSNKLSGMIPPALAQLDFLAFFNVSDNHLSGPIPQVNQFHTFENNSYGGNLGLCGVPLTKKCGNPNQTGKLCLMGRGIGPVIGVVTGHNTTTRVQHWVAKKIFGQRERTWSYAKKKVCTNTSISKSGNSIAFHFSLLTGDEVRSKGFHLSINLAKAPNICRVTLLSCCRCYPKSHPCFHL</sequence>
<evidence type="ECO:0000256" key="11">
    <source>
        <dbReference type="ARBA" id="ARBA00023180"/>
    </source>
</evidence>
<dbReference type="InParanoid" id="A0A059CZ80"/>
<evidence type="ECO:0000256" key="1">
    <source>
        <dbReference type="ARBA" id="ARBA00004251"/>
    </source>
</evidence>
<keyword evidence="6" id="KW-0732">Signal</keyword>
<dbReference type="SUPFAM" id="SSF52058">
    <property type="entry name" value="L domain-like"/>
    <property type="match status" value="2"/>
</dbReference>
<dbReference type="Pfam" id="PF23598">
    <property type="entry name" value="LRR_14"/>
    <property type="match status" value="1"/>
</dbReference>
<dbReference type="InterPro" id="IPR055414">
    <property type="entry name" value="LRR_R13L4/SHOC2-like"/>
</dbReference>
<name>A0A059CZ80_EUCGR</name>
<dbReference type="PRINTS" id="PR00019">
    <property type="entry name" value="LEURICHRPT"/>
</dbReference>
<evidence type="ECO:0000256" key="8">
    <source>
        <dbReference type="ARBA" id="ARBA00022989"/>
    </source>
</evidence>
<keyword evidence="9" id="KW-0472">Membrane</keyword>
<dbReference type="SMART" id="SM00369">
    <property type="entry name" value="LRR_TYP"/>
    <property type="match status" value="9"/>
</dbReference>
<dbReference type="Gene3D" id="3.80.10.10">
    <property type="entry name" value="Ribonuclease Inhibitor"/>
    <property type="match status" value="5"/>
</dbReference>
<dbReference type="InterPro" id="IPR003591">
    <property type="entry name" value="Leu-rich_rpt_typical-subtyp"/>
</dbReference>
<dbReference type="Pfam" id="PF13855">
    <property type="entry name" value="LRR_8"/>
    <property type="match status" value="2"/>
</dbReference>
<comment type="similarity">
    <text evidence="2">Belongs to the RLP family.</text>
</comment>
<evidence type="ECO:0000256" key="5">
    <source>
        <dbReference type="ARBA" id="ARBA00022692"/>
    </source>
</evidence>
<dbReference type="GO" id="GO:0005886">
    <property type="term" value="C:plasma membrane"/>
    <property type="evidence" value="ECO:0007669"/>
    <property type="project" value="UniProtKB-SubCell"/>
</dbReference>
<evidence type="ECO:0000256" key="4">
    <source>
        <dbReference type="ARBA" id="ARBA00022614"/>
    </source>
</evidence>
<reference evidence="13" key="1">
    <citation type="submission" date="2013-07" db="EMBL/GenBank/DDBJ databases">
        <title>The genome of Eucalyptus grandis.</title>
        <authorList>
            <person name="Schmutz J."/>
            <person name="Hayes R."/>
            <person name="Myburg A."/>
            <person name="Tuskan G."/>
            <person name="Grattapaglia D."/>
            <person name="Rokhsar D.S."/>
        </authorList>
    </citation>
    <scope>NUCLEOTIDE SEQUENCE</scope>
    <source>
        <tissue evidence="13">Leaf extractions</tissue>
    </source>
</reference>
<dbReference type="AlphaFoldDB" id="A0A059CZ80"/>
<dbReference type="InterPro" id="IPR046956">
    <property type="entry name" value="RLP23-like"/>
</dbReference>
<dbReference type="FunFam" id="3.80.10.10:FF:000111">
    <property type="entry name" value="LRR receptor-like serine/threonine-protein kinase ERECTA"/>
    <property type="match status" value="1"/>
</dbReference>
<evidence type="ECO:0000313" key="13">
    <source>
        <dbReference type="EMBL" id="KCW83803.1"/>
    </source>
</evidence>
<evidence type="ECO:0000256" key="9">
    <source>
        <dbReference type="ARBA" id="ARBA00023136"/>
    </source>
</evidence>
<keyword evidence="11" id="KW-0325">Glycoprotein</keyword>
<dbReference type="FunFam" id="3.80.10.10:FF:000095">
    <property type="entry name" value="LRR receptor-like serine/threonine-protein kinase GSO1"/>
    <property type="match status" value="1"/>
</dbReference>
<dbReference type="PANTHER" id="PTHR48061:SF50">
    <property type="entry name" value="LEUCINE-RICH REPEAT-CONTAINING N-TERMINAL PLANT-TYPE DOMAIN-CONTAINING PROTEIN"/>
    <property type="match status" value="1"/>
</dbReference>
<dbReference type="Pfam" id="PF12799">
    <property type="entry name" value="LRR_4"/>
    <property type="match status" value="1"/>
</dbReference>
<dbReference type="InterPro" id="IPR001611">
    <property type="entry name" value="Leu-rich_rpt"/>
</dbReference>
<evidence type="ECO:0000256" key="6">
    <source>
        <dbReference type="ARBA" id="ARBA00022729"/>
    </source>
</evidence>
<evidence type="ECO:0000256" key="7">
    <source>
        <dbReference type="ARBA" id="ARBA00022737"/>
    </source>
</evidence>
<protein>
    <recommendedName>
        <fullName evidence="12">Disease resistance R13L4/SHOC-2-like LRR domain-containing protein</fullName>
    </recommendedName>
</protein>
<dbReference type="FunCoup" id="A0A059CZ80">
    <property type="interactions" value="304"/>
</dbReference>
<proteinExistence type="inferred from homology"/>
<keyword evidence="3" id="KW-1003">Cell membrane</keyword>
<gene>
    <name evidence="13" type="ORF">EUGRSUZ_B00676</name>
</gene>
<dbReference type="Pfam" id="PF00560">
    <property type="entry name" value="LRR_1"/>
    <property type="match status" value="5"/>
</dbReference>
<dbReference type="SUPFAM" id="SSF52047">
    <property type="entry name" value="RNI-like"/>
    <property type="match status" value="1"/>
</dbReference>
<dbReference type="InterPro" id="IPR032675">
    <property type="entry name" value="LRR_dom_sf"/>
</dbReference>
<keyword evidence="10" id="KW-0675">Receptor</keyword>
<evidence type="ECO:0000259" key="12">
    <source>
        <dbReference type="Pfam" id="PF23598"/>
    </source>
</evidence>
<keyword evidence="7" id="KW-0677">Repeat</keyword>
<keyword evidence="8" id="KW-1133">Transmembrane helix</keyword>
<dbReference type="InterPro" id="IPR025875">
    <property type="entry name" value="Leu-rich_rpt_4"/>
</dbReference>
<dbReference type="SMART" id="SM00365">
    <property type="entry name" value="LRR_SD22"/>
    <property type="match status" value="8"/>
</dbReference>
<dbReference type="PANTHER" id="PTHR48061">
    <property type="entry name" value="LEUCINE-RICH REPEAT RECEPTOR PROTEIN KINASE EMS1-LIKE-RELATED"/>
    <property type="match status" value="1"/>
</dbReference>
<dbReference type="Gramene" id="KCW83803">
    <property type="protein sequence ID" value="KCW83803"/>
    <property type="gene ID" value="EUGRSUZ_B00676"/>
</dbReference>
<feature type="domain" description="Disease resistance R13L4/SHOC-2-like LRR" evidence="12">
    <location>
        <begin position="7"/>
        <end position="141"/>
    </location>
</feature>
<organism evidence="13">
    <name type="scientific">Eucalyptus grandis</name>
    <name type="common">Flooded gum</name>
    <dbReference type="NCBI Taxonomy" id="71139"/>
    <lineage>
        <taxon>Eukaryota</taxon>
        <taxon>Viridiplantae</taxon>
        <taxon>Streptophyta</taxon>
        <taxon>Embryophyta</taxon>
        <taxon>Tracheophyta</taxon>
        <taxon>Spermatophyta</taxon>
        <taxon>Magnoliopsida</taxon>
        <taxon>eudicotyledons</taxon>
        <taxon>Gunneridae</taxon>
        <taxon>Pentapetalae</taxon>
        <taxon>rosids</taxon>
        <taxon>malvids</taxon>
        <taxon>Myrtales</taxon>
        <taxon>Myrtaceae</taxon>
        <taxon>Myrtoideae</taxon>
        <taxon>Eucalypteae</taxon>
        <taxon>Eucalyptus</taxon>
    </lineage>
</organism>
<evidence type="ECO:0000256" key="10">
    <source>
        <dbReference type="ARBA" id="ARBA00023170"/>
    </source>
</evidence>
<evidence type="ECO:0000256" key="2">
    <source>
        <dbReference type="ARBA" id="ARBA00009592"/>
    </source>
</evidence>
<evidence type="ECO:0000256" key="3">
    <source>
        <dbReference type="ARBA" id="ARBA00022475"/>
    </source>
</evidence>
<comment type="subcellular location">
    <subcellularLocation>
        <location evidence="1">Cell membrane</location>
        <topology evidence="1">Single-pass type I membrane protein</topology>
    </subcellularLocation>
</comment>
<keyword evidence="4" id="KW-0433">Leucine-rich repeat</keyword>
<dbReference type="EMBL" id="KK198754">
    <property type="protein sequence ID" value="KCW83803.1"/>
    <property type="molecule type" value="Genomic_DNA"/>
</dbReference>